<dbReference type="Gene3D" id="3.40.390.10">
    <property type="entry name" value="Collagenase (Catalytic Domain)"/>
    <property type="match status" value="1"/>
</dbReference>
<dbReference type="RefSeq" id="WP_242935636.1">
    <property type="nucleotide sequence ID" value="NZ_CP094326.1"/>
</dbReference>
<proteinExistence type="predicted"/>
<name>A0ABY3YH34_9FLAO</name>
<dbReference type="EMBL" id="CP094326">
    <property type="protein sequence ID" value="UNY97222.1"/>
    <property type="molecule type" value="Genomic_DNA"/>
</dbReference>
<organism evidence="1 2">
    <name type="scientific">Zhouia spongiae</name>
    <dbReference type="NCBI Taxonomy" id="2202721"/>
    <lineage>
        <taxon>Bacteria</taxon>
        <taxon>Pseudomonadati</taxon>
        <taxon>Bacteroidota</taxon>
        <taxon>Flavobacteriia</taxon>
        <taxon>Flavobacteriales</taxon>
        <taxon>Flavobacteriaceae</taxon>
        <taxon>Zhouia</taxon>
    </lineage>
</organism>
<accession>A0ABY3YH34</accession>
<dbReference type="PROSITE" id="PS51257">
    <property type="entry name" value="PROKAR_LIPOPROTEIN"/>
    <property type="match status" value="1"/>
</dbReference>
<evidence type="ECO:0000313" key="1">
    <source>
        <dbReference type="EMBL" id="UNY97222.1"/>
    </source>
</evidence>
<keyword evidence="2" id="KW-1185">Reference proteome</keyword>
<sequence>MKRVLYLLLFVLTFVGCSKDSTSEDEDFKRANRQTTGASANDFLSDENFKSLTIEIIYVSGFRPSQESLDNLKDFILERTYKPGGVSFVEKEISSPAESPYTIQEIADLENVYRETYNAGDDLALSIMFIDGKSDQDEGNSVVLGTAYRNTSMVIYQNTLQQSSNQPGEPDKVMLESTVLCHELSHLFGLVNLGTVMIEDHQDEANGHHCDVEGCLMNYQVESGGVFNLVSGSVIPSLDPQCLADLRANGGR</sequence>
<keyword evidence="1" id="KW-0378">Hydrolase</keyword>
<dbReference type="GO" id="GO:0008237">
    <property type="term" value="F:metallopeptidase activity"/>
    <property type="evidence" value="ECO:0007669"/>
    <property type="project" value="UniProtKB-KW"/>
</dbReference>
<dbReference type="InterPro" id="IPR024079">
    <property type="entry name" value="MetalloPept_cat_dom_sf"/>
</dbReference>
<dbReference type="Proteomes" id="UP000829476">
    <property type="component" value="Chromosome"/>
</dbReference>
<dbReference type="SUPFAM" id="SSF55486">
    <property type="entry name" value="Metalloproteases ('zincins'), catalytic domain"/>
    <property type="match status" value="1"/>
</dbReference>
<gene>
    <name evidence="1" type="ORF">MQE36_08940</name>
</gene>
<protein>
    <submittedName>
        <fullName evidence="1">Membrane metalloprotease</fullName>
    </submittedName>
</protein>
<evidence type="ECO:0000313" key="2">
    <source>
        <dbReference type="Proteomes" id="UP000829476"/>
    </source>
</evidence>
<keyword evidence="1" id="KW-0482">Metalloprotease</keyword>
<reference evidence="1 2" key="1">
    <citation type="journal article" date="2018" name="Int. J. Syst. Evol. Microbiol.">
        <title>Zhouia spongiae sp. nov., isolated from a marine sponge.</title>
        <authorList>
            <person name="Zhuang L."/>
            <person name="Lin B."/>
            <person name="Qin F."/>
            <person name="Luo L."/>
        </authorList>
    </citation>
    <scope>NUCLEOTIDE SEQUENCE [LARGE SCALE GENOMIC DNA]</scope>
    <source>
        <strain evidence="1 2">HN-Y44</strain>
    </source>
</reference>
<keyword evidence="1" id="KW-0645">Protease</keyword>